<evidence type="ECO:0000259" key="2">
    <source>
        <dbReference type="Pfam" id="PF07833"/>
    </source>
</evidence>
<name>A0ABT6TS51_9BACL</name>
<reference evidence="3" key="1">
    <citation type="submission" date="2023-04" db="EMBL/GenBank/DDBJ databases">
        <title>Comparative genomic analysis of Cohnella hashimotonis sp. nov., isolated from the International Space Station.</title>
        <authorList>
            <person name="Venkateswaran K."/>
            <person name="Simpson A."/>
        </authorList>
    </citation>
    <scope>NUCLEOTIDE SEQUENCE</scope>
    <source>
        <strain evidence="3">F6_2S_P_1</strain>
    </source>
</reference>
<feature type="chain" id="PRO_5045329138" evidence="1">
    <location>
        <begin position="32"/>
        <end position="386"/>
    </location>
</feature>
<evidence type="ECO:0000313" key="4">
    <source>
        <dbReference type="Proteomes" id="UP001161691"/>
    </source>
</evidence>
<dbReference type="Proteomes" id="UP001161691">
    <property type="component" value="Unassembled WGS sequence"/>
</dbReference>
<dbReference type="RefSeq" id="WP_282911999.1">
    <property type="nucleotide sequence ID" value="NZ_JAGRPV010000001.1"/>
</dbReference>
<evidence type="ECO:0000256" key="1">
    <source>
        <dbReference type="SAM" id="SignalP"/>
    </source>
</evidence>
<protein>
    <submittedName>
        <fullName evidence="3">Copper amine oxidase N-terminal domain-containing protein</fullName>
    </submittedName>
</protein>
<evidence type="ECO:0000313" key="3">
    <source>
        <dbReference type="EMBL" id="MDI4649351.1"/>
    </source>
</evidence>
<comment type="caution">
    <text evidence="3">The sequence shown here is derived from an EMBL/GenBank/DDBJ whole genome shotgun (WGS) entry which is preliminary data.</text>
</comment>
<feature type="domain" description="Copper amine oxidase-like N-terminal" evidence="2">
    <location>
        <begin position="40"/>
        <end position="149"/>
    </location>
</feature>
<dbReference type="InterPro" id="IPR036582">
    <property type="entry name" value="Mao_N_sf"/>
</dbReference>
<dbReference type="Gene3D" id="3.30.457.10">
    <property type="entry name" value="Copper amine oxidase-like, N-terminal domain"/>
    <property type="match status" value="1"/>
</dbReference>
<organism evidence="3 4">
    <name type="scientific">Cohnella hashimotonis</name>
    <dbReference type="NCBI Taxonomy" id="2826895"/>
    <lineage>
        <taxon>Bacteria</taxon>
        <taxon>Bacillati</taxon>
        <taxon>Bacillota</taxon>
        <taxon>Bacilli</taxon>
        <taxon>Bacillales</taxon>
        <taxon>Paenibacillaceae</taxon>
        <taxon>Cohnella</taxon>
    </lineage>
</organism>
<dbReference type="EMBL" id="JAGRPV010000001">
    <property type="protein sequence ID" value="MDI4649351.1"/>
    <property type="molecule type" value="Genomic_DNA"/>
</dbReference>
<feature type="signal peptide" evidence="1">
    <location>
        <begin position="1"/>
        <end position="31"/>
    </location>
</feature>
<sequence>MHKRNKVRMFGLALLLAAGTAATSGGSAAQAATPKPIKLVVNGNEISAGTAAPYLDASGSVFVPLRMVSQLLKSYVDWDGAKKLVSVYAPNRTVKLTLGSKTAQLNDKSIALNAPALMKNNTVYVPVRFVAQSLGATVKWQSAQRAVTIDDGDPYAVGYAITMTPSMFWLDRKTGDLYQSDPSNSPAVKTGRLDFEQQEYLSLSVDKLGTGGFVVTVSDNYGEPHINVNYTTAYVKNKKLADQASVHYWQRMTPNVTSKGNQPVLTDGKTLRILKADGSTDKTYDLTKLGGLDEVYGVEGIGANYLLIRPNTTGLLTLVDPETGKKKELYELLDPADQEYAKLNDVPYHGDTFTVEGEHDGVIDLDYTSVKNGQHQKLSVKITDWL</sequence>
<dbReference type="InterPro" id="IPR012854">
    <property type="entry name" value="Cu_amine_oxidase-like_N"/>
</dbReference>
<dbReference type="Pfam" id="PF07833">
    <property type="entry name" value="Cu_amine_oxidN1"/>
    <property type="match status" value="1"/>
</dbReference>
<proteinExistence type="predicted"/>
<keyword evidence="4" id="KW-1185">Reference proteome</keyword>
<keyword evidence="1" id="KW-0732">Signal</keyword>
<accession>A0ABT6TS51</accession>
<dbReference type="SUPFAM" id="SSF55383">
    <property type="entry name" value="Copper amine oxidase, domain N"/>
    <property type="match status" value="1"/>
</dbReference>
<gene>
    <name evidence="3" type="ORF">KB449_30750</name>
</gene>